<dbReference type="eggNOG" id="COG3303">
    <property type="taxonomic scope" value="Bacteria"/>
</dbReference>
<reference evidence="2" key="1">
    <citation type="submission" date="2006-02" db="EMBL/GenBank/DDBJ databases">
        <title>Complete sequence of chromosome of Rhodoferax ferrireducens DSM 15236.</title>
        <authorList>
            <person name="Copeland A."/>
            <person name="Lucas S."/>
            <person name="Lapidus A."/>
            <person name="Barry K."/>
            <person name="Detter J.C."/>
            <person name="Glavina del Rio T."/>
            <person name="Hammon N."/>
            <person name="Israni S."/>
            <person name="Pitluck S."/>
            <person name="Brettin T."/>
            <person name="Bruce D."/>
            <person name="Han C."/>
            <person name="Tapia R."/>
            <person name="Gilna P."/>
            <person name="Kiss H."/>
            <person name="Schmutz J."/>
            <person name="Larimer F."/>
            <person name="Land M."/>
            <person name="Kyrpides N."/>
            <person name="Ivanova N."/>
            <person name="Richardson P."/>
        </authorList>
    </citation>
    <scope>NUCLEOTIDE SEQUENCE [LARGE SCALE GENOMIC DNA]</scope>
    <source>
        <strain evidence="2">ATCC BAA-621 / DSM 15236 / T118</strain>
    </source>
</reference>
<dbReference type="HOGENOM" id="CLU_076833_0_0_4"/>
<proteinExistence type="predicted"/>
<name>Q222Q2_ALBFT</name>
<dbReference type="RefSeq" id="WP_011462574.1">
    <property type="nucleotide sequence ID" value="NC_007908.1"/>
</dbReference>
<organism evidence="1 2">
    <name type="scientific">Albidiferax ferrireducens (strain ATCC BAA-621 / DSM 15236 / T118)</name>
    <name type="common">Rhodoferax ferrireducens</name>
    <dbReference type="NCBI Taxonomy" id="338969"/>
    <lineage>
        <taxon>Bacteria</taxon>
        <taxon>Pseudomonadati</taxon>
        <taxon>Pseudomonadota</taxon>
        <taxon>Betaproteobacteria</taxon>
        <taxon>Burkholderiales</taxon>
        <taxon>Comamonadaceae</taxon>
        <taxon>Rhodoferax</taxon>
    </lineage>
</organism>
<keyword evidence="2" id="KW-1185">Reference proteome</keyword>
<sequence>MNHNIVARKMLLPCESKCWLRLCVEIFFGRTELIDPIRMLVGAMLFLILGVATAQTAGAGIKGTAHDPGIWSFGFEQQVCVMCHAPHNTNTQGPLWNRAANNTSYTLYASSTMNATPGQPGSVSKLCLSCHDGTVGVLDYGGATGGMTLAEASSCTNPLGCSGVLGTNLSNDHPIGITYDAALATADKGLNDPSTKTVTIGSTASRSGTIATMMLSGGKVECSSCHDVHNIYTVAGSTGTSKGLVKVGMAGSSLCLQCHTK</sequence>
<dbReference type="InterPro" id="IPR036280">
    <property type="entry name" value="Multihaem_cyt_sf"/>
</dbReference>
<accession>Q222Q2</accession>
<dbReference type="EMBL" id="CP000267">
    <property type="protein sequence ID" value="ABD68001.1"/>
    <property type="molecule type" value="Genomic_DNA"/>
</dbReference>
<evidence type="ECO:0000313" key="1">
    <source>
        <dbReference type="EMBL" id="ABD68001.1"/>
    </source>
</evidence>
<dbReference type="SUPFAM" id="SSF48695">
    <property type="entry name" value="Multiheme cytochromes"/>
    <property type="match status" value="1"/>
</dbReference>
<protein>
    <submittedName>
        <fullName evidence="1">Cytochrome c family protein</fullName>
    </submittedName>
</protein>
<dbReference type="Proteomes" id="UP000008332">
    <property type="component" value="Chromosome"/>
</dbReference>
<dbReference type="STRING" id="338969.Rfer_0244"/>
<gene>
    <name evidence="1" type="ordered locus">Rfer_0244</name>
</gene>
<dbReference type="Gene3D" id="1.10.1130.10">
    <property type="entry name" value="Flavocytochrome C3, Chain A"/>
    <property type="match status" value="1"/>
</dbReference>
<evidence type="ECO:0000313" key="2">
    <source>
        <dbReference type="Proteomes" id="UP000008332"/>
    </source>
</evidence>
<dbReference type="AlphaFoldDB" id="Q222Q2"/>
<dbReference type="KEGG" id="rfr:Rfer_0244"/>